<dbReference type="PROSITE" id="PS50151">
    <property type="entry name" value="UVR"/>
    <property type="match status" value="1"/>
</dbReference>
<evidence type="ECO:0000313" key="4">
    <source>
        <dbReference type="Proteomes" id="UP000198734"/>
    </source>
</evidence>
<feature type="compositionally biased region" description="Gly residues" evidence="1">
    <location>
        <begin position="185"/>
        <end position="194"/>
    </location>
</feature>
<dbReference type="InterPro" id="IPR036876">
    <property type="entry name" value="UVR_dom_sf"/>
</dbReference>
<dbReference type="GO" id="GO:1990170">
    <property type="term" value="P:stress response to cadmium ion"/>
    <property type="evidence" value="ECO:0007669"/>
    <property type="project" value="TreeGrafter"/>
</dbReference>
<protein>
    <submittedName>
        <fullName evidence="3">Protein arginine kinase activator</fullName>
    </submittedName>
</protein>
<name>A0A1I6ABD4_9BACI</name>
<keyword evidence="3" id="KW-0808">Transferase</keyword>
<dbReference type="GO" id="GO:0050897">
    <property type="term" value="F:cobalt ion binding"/>
    <property type="evidence" value="ECO:0007669"/>
    <property type="project" value="TreeGrafter"/>
</dbReference>
<evidence type="ECO:0000313" key="3">
    <source>
        <dbReference type="EMBL" id="SFQ65930.1"/>
    </source>
</evidence>
<gene>
    <name evidence="3" type="ORF">SAMN05421670_3230</name>
</gene>
<dbReference type="InterPro" id="IPR001943">
    <property type="entry name" value="UVR_dom"/>
</dbReference>
<dbReference type="SUPFAM" id="SSF46600">
    <property type="entry name" value="C-terminal UvrC-binding domain of UvrB"/>
    <property type="match status" value="1"/>
</dbReference>
<dbReference type="AlphaFoldDB" id="A0A1I6ABD4"/>
<feature type="region of interest" description="Disordered" evidence="1">
    <location>
        <begin position="174"/>
        <end position="194"/>
    </location>
</feature>
<dbReference type="GO" id="GO:0016301">
    <property type="term" value="F:kinase activity"/>
    <property type="evidence" value="ECO:0007669"/>
    <property type="project" value="UniProtKB-KW"/>
</dbReference>
<dbReference type="PANTHER" id="PTHR38430">
    <property type="entry name" value="PROTEIN-ARGININE KINASE ACTIVATOR PROTEIN"/>
    <property type="match status" value="1"/>
</dbReference>
<dbReference type="GO" id="GO:0005507">
    <property type="term" value="F:copper ion binding"/>
    <property type="evidence" value="ECO:0007669"/>
    <property type="project" value="TreeGrafter"/>
</dbReference>
<keyword evidence="4" id="KW-1185">Reference proteome</keyword>
<sequence>MKKVKNERGVLKVICENCKQRPAKVTVTQVHNGEHLERHYCEVCANSLHPFYVEYKQDPLSLHQLLSNWFSQTEQQPMQQKQQKNIIVCDECGWSIQRFLDEGKFGCANCYNSFRPQLPNVFKRLHNGNTKHTGKAPGALGEKIALKKRIEAIRTQMKDAIATESFEEAAKLRDEARDLESQLSTGGGDQTNVN</sequence>
<evidence type="ECO:0000256" key="1">
    <source>
        <dbReference type="SAM" id="MobiDB-lite"/>
    </source>
</evidence>
<dbReference type="Pfam" id="PF02151">
    <property type="entry name" value="UVR"/>
    <property type="match status" value="1"/>
</dbReference>
<dbReference type="InterPro" id="IPR025542">
    <property type="entry name" value="YacH"/>
</dbReference>
<dbReference type="PANTHER" id="PTHR38430:SF1">
    <property type="entry name" value="PROTEIN-ARGININE KINASE ACTIVATOR PROTEIN"/>
    <property type="match status" value="1"/>
</dbReference>
<organism evidence="3 4">
    <name type="scientific">Psychrobacillus psychrotolerans</name>
    <dbReference type="NCBI Taxonomy" id="126156"/>
    <lineage>
        <taxon>Bacteria</taxon>
        <taxon>Bacillati</taxon>
        <taxon>Bacillota</taxon>
        <taxon>Bacilli</taxon>
        <taxon>Bacillales</taxon>
        <taxon>Bacillaceae</taxon>
        <taxon>Psychrobacillus</taxon>
    </lineage>
</organism>
<dbReference type="STRING" id="126156.SAMN05421670_3230"/>
<evidence type="ECO:0000259" key="2">
    <source>
        <dbReference type="PROSITE" id="PS50151"/>
    </source>
</evidence>
<proteinExistence type="predicted"/>
<dbReference type="EMBL" id="FOXU01000007">
    <property type="protein sequence ID" value="SFQ65930.1"/>
    <property type="molecule type" value="Genomic_DNA"/>
</dbReference>
<accession>A0A1I6ABD4</accession>
<keyword evidence="3" id="KW-0418">Kinase</keyword>
<dbReference type="GO" id="GO:1990169">
    <property type="term" value="P:stress response to copper ion"/>
    <property type="evidence" value="ECO:0007669"/>
    <property type="project" value="TreeGrafter"/>
</dbReference>
<dbReference type="Proteomes" id="UP000198734">
    <property type="component" value="Unassembled WGS sequence"/>
</dbReference>
<feature type="domain" description="UVR" evidence="2">
    <location>
        <begin position="147"/>
        <end position="182"/>
    </location>
</feature>
<dbReference type="GO" id="GO:0008270">
    <property type="term" value="F:zinc ion binding"/>
    <property type="evidence" value="ECO:0007669"/>
    <property type="project" value="TreeGrafter"/>
</dbReference>
<reference evidence="4" key="1">
    <citation type="submission" date="2016-10" db="EMBL/GenBank/DDBJ databases">
        <authorList>
            <person name="Varghese N."/>
            <person name="Submissions S."/>
        </authorList>
    </citation>
    <scope>NUCLEOTIDE SEQUENCE [LARGE SCALE GENOMIC DNA]</scope>
    <source>
        <strain evidence="4">DSM 11706</strain>
    </source>
</reference>
<dbReference type="PIRSF" id="PIRSF015034">
    <property type="entry name" value="YacH"/>
    <property type="match status" value="1"/>
</dbReference>
<dbReference type="Gene3D" id="4.10.860.10">
    <property type="entry name" value="UVR domain"/>
    <property type="match status" value="1"/>
</dbReference>
<dbReference type="GO" id="GO:0046870">
    <property type="term" value="F:cadmium ion binding"/>
    <property type="evidence" value="ECO:0007669"/>
    <property type="project" value="TreeGrafter"/>
</dbReference>